<name>A0A8J4A141_9ACTN</name>
<dbReference type="Pfam" id="PF04075">
    <property type="entry name" value="F420H2_quin_red"/>
    <property type="match status" value="1"/>
</dbReference>
<dbReference type="GO" id="GO:0016491">
    <property type="term" value="F:oxidoreductase activity"/>
    <property type="evidence" value="ECO:0007669"/>
    <property type="project" value="InterPro"/>
</dbReference>
<dbReference type="AlphaFoldDB" id="A0A8J4A141"/>
<evidence type="ECO:0000313" key="2">
    <source>
        <dbReference type="Proteomes" id="UP000635606"/>
    </source>
</evidence>
<dbReference type="InterPro" id="IPR012349">
    <property type="entry name" value="Split_barrel_FMN-bd"/>
</dbReference>
<protein>
    <submittedName>
        <fullName evidence="1">Peptidase</fullName>
    </submittedName>
</protein>
<gene>
    <name evidence="1" type="ORF">Voc01_061870</name>
</gene>
<sequence length="149" mass="16189">MPFPRALVPVHTFLINRVATLFVGFTGVADVEHVGRRSGRAHHTPVRAYRRGDTVVVAVNFGRRSDWVRNIEAGGGCRMRLGSRLLRLSAPRLVPIGEGVAHLPPVVGFVLRRLVRTRECLCLSVVGATVVGRFASRSTAFADPPGARS</sequence>
<dbReference type="Proteomes" id="UP000635606">
    <property type="component" value="Unassembled WGS sequence"/>
</dbReference>
<dbReference type="NCBIfam" id="TIGR00026">
    <property type="entry name" value="hi_GC_TIGR00026"/>
    <property type="match status" value="1"/>
</dbReference>
<dbReference type="InterPro" id="IPR004378">
    <property type="entry name" value="F420H2_quin_Rdtase"/>
</dbReference>
<reference evidence="1" key="1">
    <citation type="submission" date="2021-01" db="EMBL/GenBank/DDBJ databases">
        <title>Whole genome shotgun sequence of Virgisporangium ochraceum NBRC 16418.</title>
        <authorList>
            <person name="Komaki H."/>
            <person name="Tamura T."/>
        </authorList>
    </citation>
    <scope>NUCLEOTIDE SEQUENCE</scope>
    <source>
        <strain evidence="1">NBRC 16418</strain>
    </source>
</reference>
<dbReference type="Gene3D" id="2.30.110.10">
    <property type="entry name" value="Electron Transport, Fmn-binding Protein, Chain A"/>
    <property type="match status" value="1"/>
</dbReference>
<proteinExistence type="predicted"/>
<accession>A0A8J4A141</accession>
<comment type="caution">
    <text evidence="1">The sequence shown here is derived from an EMBL/GenBank/DDBJ whole genome shotgun (WGS) entry which is preliminary data.</text>
</comment>
<keyword evidence="2" id="KW-1185">Reference proteome</keyword>
<dbReference type="EMBL" id="BOPH01000088">
    <property type="protein sequence ID" value="GIJ71270.1"/>
    <property type="molecule type" value="Genomic_DNA"/>
</dbReference>
<organism evidence="1 2">
    <name type="scientific">Virgisporangium ochraceum</name>
    <dbReference type="NCBI Taxonomy" id="65505"/>
    <lineage>
        <taxon>Bacteria</taxon>
        <taxon>Bacillati</taxon>
        <taxon>Actinomycetota</taxon>
        <taxon>Actinomycetes</taxon>
        <taxon>Micromonosporales</taxon>
        <taxon>Micromonosporaceae</taxon>
        <taxon>Virgisporangium</taxon>
    </lineage>
</organism>
<evidence type="ECO:0000313" key="1">
    <source>
        <dbReference type="EMBL" id="GIJ71270.1"/>
    </source>
</evidence>